<gene>
    <name evidence="1" type="ORF">F5147DRAFT_780803</name>
</gene>
<keyword evidence="2" id="KW-1185">Reference proteome</keyword>
<dbReference type="OrthoDB" id="2689785at2759"/>
<dbReference type="GeneID" id="64704772"/>
<dbReference type="RefSeq" id="XP_041285719.1">
    <property type="nucleotide sequence ID" value="XM_041442513.1"/>
</dbReference>
<comment type="caution">
    <text evidence="1">The sequence shown here is derived from an EMBL/GenBank/DDBJ whole genome shotgun (WGS) entry which is preliminary data.</text>
</comment>
<reference evidence="1" key="1">
    <citation type="journal article" date="2020" name="New Phytol.">
        <title>Comparative genomics reveals dynamic genome evolution in host specialist ectomycorrhizal fungi.</title>
        <authorList>
            <person name="Lofgren L.A."/>
            <person name="Nguyen N.H."/>
            <person name="Vilgalys R."/>
            <person name="Ruytinx J."/>
            <person name="Liao H.L."/>
            <person name="Branco S."/>
            <person name="Kuo A."/>
            <person name="LaButti K."/>
            <person name="Lipzen A."/>
            <person name="Andreopoulos W."/>
            <person name="Pangilinan J."/>
            <person name="Riley R."/>
            <person name="Hundley H."/>
            <person name="Na H."/>
            <person name="Barry K."/>
            <person name="Grigoriev I.V."/>
            <person name="Stajich J.E."/>
            <person name="Kennedy P.G."/>
        </authorList>
    </citation>
    <scope>NUCLEOTIDE SEQUENCE</scope>
    <source>
        <strain evidence="1">FC423</strain>
    </source>
</reference>
<evidence type="ECO:0000313" key="1">
    <source>
        <dbReference type="EMBL" id="KAG2088926.1"/>
    </source>
</evidence>
<proteinExistence type="predicted"/>
<accession>A0A9P7ESR0</accession>
<protein>
    <submittedName>
        <fullName evidence="1">Uncharacterized protein</fullName>
    </submittedName>
</protein>
<dbReference type="Proteomes" id="UP000823399">
    <property type="component" value="Unassembled WGS sequence"/>
</dbReference>
<evidence type="ECO:0000313" key="2">
    <source>
        <dbReference type="Proteomes" id="UP000823399"/>
    </source>
</evidence>
<sequence length="236" mass="27088">MAFNLPTHRFSAFRPWYNLYRRPPPHSLRESLKAYKIQEIEWSIKVSNESFEHELQQHESHDALMGSAMDLYLPIAAGSSTYGCVDTTMENDEEVELLSIVSVTNIWGDAGWSRYQLPKKEKLVRGLHKGINKYIDRHCKKHAKTDRLHERMYIMLRAALVDVDIDKIMLAKKRAEQSQNDLISPAVAECIFNRVDNFVSERVKHGFLFLGAAPTMKLSASSAMYNQTTMPGHFAD</sequence>
<dbReference type="EMBL" id="JABBWM010000116">
    <property type="protein sequence ID" value="KAG2088926.1"/>
    <property type="molecule type" value="Genomic_DNA"/>
</dbReference>
<dbReference type="AlphaFoldDB" id="A0A9P7ESR0"/>
<organism evidence="1 2">
    <name type="scientific">Suillus discolor</name>
    <dbReference type="NCBI Taxonomy" id="1912936"/>
    <lineage>
        <taxon>Eukaryota</taxon>
        <taxon>Fungi</taxon>
        <taxon>Dikarya</taxon>
        <taxon>Basidiomycota</taxon>
        <taxon>Agaricomycotina</taxon>
        <taxon>Agaricomycetes</taxon>
        <taxon>Agaricomycetidae</taxon>
        <taxon>Boletales</taxon>
        <taxon>Suillineae</taxon>
        <taxon>Suillaceae</taxon>
        <taxon>Suillus</taxon>
    </lineage>
</organism>
<name>A0A9P7ESR0_9AGAM</name>